<evidence type="ECO:0000256" key="1">
    <source>
        <dbReference type="SAM" id="SignalP"/>
    </source>
</evidence>
<dbReference type="AlphaFoldDB" id="A0A7I4Y091"/>
<evidence type="ECO:0000313" key="2">
    <source>
        <dbReference type="Proteomes" id="UP000025227"/>
    </source>
</evidence>
<name>A0A7I4Y091_HAECO</name>
<keyword evidence="1" id="KW-0732">Signal</keyword>
<evidence type="ECO:0000313" key="3">
    <source>
        <dbReference type="WBParaSite" id="HCON_00027510-00001"/>
    </source>
</evidence>
<proteinExistence type="predicted"/>
<sequence length="135" mass="15284">MHSLIVSITCYVFLFIGGYAKNRDDFQWEENVPLIAQEALLSIVNEEKTKMSGFKSIRYDDELAKNAYMGEAEGHLKVLEGQSDFKNSWNETLREVLEKNRGKTYAAEKIGCEFTLATSPVDGSHNLKLDCRLGN</sequence>
<organism evidence="2 3">
    <name type="scientific">Haemonchus contortus</name>
    <name type="common">Barber pole worm</name>
    <dbReference type="NCBI Taxonomy" id="6289"/>
    <lineage>
        <taxon>Eukaryota</taxon>
        <taxon>Metazoa</taxon>
        <taxon>Ecdysozoa</taxon>
        <taxon>Nematoda</taxon>
        <taxon>Chromadorea</taxon>
        <taxon>Rhabditida</taxon>
        <taxon>Rhabditina</taxon>
        <taxon>Rhabditomorpha</taxon>
        <taxon>Strongyloidea</taxon>
        <taxon>Trichostrongylidae</taxon>
        <taxon>Haemonchus</taxon>
    </lineage>
</organism>
<keyword evidence="2" id="KW-1185">Reference proteome</keyword>
<dbReference type="Proteomes" id="UP000025227">
    <property type="component" value="Unplaced"/>
</dbReference>
<feature type="chain" id="PRO_5029443359" evidence="1">
    <location>
        <begin position="21"/>
        <end position="135"/>
    </location>
</feature>
<reference evidence="3" key="1">
    <citation type="submission" date="2020-12" db="UniProtKB">
        <authorList>
            <consortium name="WormBaseParasite"/>
        </authorList>
    </citation>
    <scope>IDENTIFICATION</scope>
    <source>
        <strain evidence="3">MHco3</strain>
    </source>
</reference>
<accession>A0A7I4Y091</accession>
<feature type="signal peptide" evidence="1">
    <location>
        <begin position="1"/>
        <end position="20"/>
    </location>
</feature>
<dbReference type="WBParaSite" id="HCON_00027510-00001">
    <property type="protein sequence ID" value="HCON_00027510-00001"/>
    <property type="gene ID" value="HCON_00027510"/>
</dbReference>
<protein>
    <submittedName>
        <fullName evidence="3">SCP domain-containing protein</fullName>
    </submittedName>
</protein>